<dbReference type="AlphaFoldDB" id="A0A8E2JPL8"/>
<dbReference type="Proteomes" id="UP000250140">
    <property type="component" value="Unassembled WGS sequence"/>
</dbReference>
<proteinExistence type="predicted"/>
<keyword evidence="4" id="KW-1185">Reference proteome</keyword>
<feature type="compositionally biased region" description="Polar residues" evidence="1">
    <location>
        <begin position="411"/>
        <end position="422"/>
    </location>
</feature>
<feature type="signal peptide" evidence="2">
    <location>
        <begin position="1"/>
        <end position="20"/>
    </location>
</feature>
<feature type="region of interest" description="Disordered" evidence="1">
    <location>
        <begin position="781"/>
        <end position="832"/>
    </location>
</feature>
<feature type="region of interest" description="Disordered" evidence="1">
    <location>
        <begin position="403"/>
        <end position="432"/>
    </location>
</feature>
<accession>A0A8E2JPL8</accession>
<evidence type="ECO:0000313" key="3">
    <source>
        <dbReference type="EMBL" id="OCL05000.1"/>
    </source>
</evidence>
<evidence type="ECO:0000313" key="4">
    <source>
        <dbReference type="Proteomes" id="UP000250140"/>
    </source>
</evidence>
<dbReference type="EMBL" id="KV750391">
    <property type="protein sequence ID" value="OCL05000.1"/>
    <property type="molecule type" value="Genomic_DNA"/>
</dbReference>
<keyword evidence="2" id="KW-0732">Signal</keyword>
<protein>
    <submittedName>
        <fullName evidence="3">Uncharacterized protein</fullName>
    </submittedName>
</protein>
<organism evidence="3 4">
    <name type="scientific">Glonium stellatum</name>
    <dbReference type="NCBI Taxonomy" id="574774"/>
    <lineage>
        <taxon>Eukaryota</taxon>
        <taxon>Fungi</taxon>
        <taxon>Dikarya</taxon>
        <taxon>Ascomycota</taxon>
        <taxon>Pezizomycotina</taxon>
        <taxon>Dothideomycetes</taxon>
        <taxon>Pleosporomycetidae</taxon>
        <taxon>Gloniales</taxon>
        <taxon>Gloniaceae</taxon>
        <taxon>Glonium</taxon>
    </lineage>
</organism>
<feature type="compositionally biased region" description="Low complexity" evidence="1">
    <location>
        <begin position="781"/>
        <end position="812"/>
    </location>
</feature>
<gene>
    <name evidence="3" type="ORF">AOQ84DRAFT_356144</name>
</gene>
<feature type="compositionally biased region" description="Pro residues" evidence="1">
    <location>
        <begin position="485"/>
        <end position="500"/>
    </location>
</feature>
<feature type="region of interest" description="Disordered" evidence="1">
    <location>
        <begin position="76"/>
        <end position="96"/>
    </location>
</feature>
<feature type="compositionally biased region" description="Polar residues" evidence="1">
    <location>
        <begin position="474"/>
        <end position="484"/>
    </location>
</feature>
<reference evidence="3 4" key="1">
    <citation type="journal article" date="2016" name="Nat. Commun.">
        <title>Ectomycorrhizal ecology is imprinted in the genome of the dominant symbiotic fungus Cenococcum geophilum.</title>
        <authorList>
            <consortium name="DOE Joint Genome Institute"/>
            <person name="Peter M."/>
            <person name="Kohler A."/>
            <person name="Ohm R.A."/>
            <person name="Kuo A."/>
            <person name="Krutzmann J."/>
            <person name="Morin E."/>
            <person name="Arend M."/>
            <person name="Barry K.W."/>
            <person name="Binder M."/>
            <person name="Choi C."/>
            <person name="Clum A."/>
            <person name="Copeland A."/>
            <person name="Grisel N."/>
            <person name="Haridas S."/>
            <person name="Kipfer T."/>
            <person name="LaButti K."/>
            <person name="Lindquist E."/>
            <person name="Lipzen A."/>
            <person name="Maire R."/>
            <person name="Meier B."/>
            <person name="Mihaltcheva S."/>
            <person name="Molinier V."/>
            <person name="Murat C."/>
            <person name="Poggeler S."/>
            <person name="Quandt C.A."/>
            <person name="Sperisen C."/>
            <person name="Tritt A."/>
            <person name="Tisserant E."/>
            <person name="Crous P.W."/>
            <person name="Henrissat B."/>
            <person name="Nehls U."/>
            <person name="Egli S."/>
            <person name="Spatafora J.W."/>
            <person name="Grigoriev I.V."/>
            <person name="Martin F.M."/>
        </authorList>
    </citation>
    <scope>NUCLEOTIDE SEQUENCE [LARGE SCALE GENOMIC DNA]</scope>
    <source>
        <strain evidence="3 4">CBS 207.34</strain>
    </source>
</reference>
<evidence type="ECO:0000256" key="1">
    <source>
        <dbReference type="SAM" id="MobiDB-lite"/>
    </source>
</evidence>
<feature type="region of interest" description="Disordered" evidence="1">
    <location>
        <begin position="474"/>
        <end position="511"/>
    </location>
</feature>
<feature type="chain" id="PRO_5034318267" evidence="2">
    <location>
        <begin position="21"/>
        <end position="859"/>
    </location>
</feature>
<name>A0A8E2JPL8_9PEZI</name>
<dbReference type="OrthoDB" id="3944128at2759"/>
<evidence type="ECO:0000256" key="2">
    <source>
        <dbReference type="SAM" id="SignalP"/>
    </source>
</evidence>
<sequence>MRNPLIFCALAANWLCFANGEPLLLRRQRLSASNSSIVSSLSSMSSTPTILSSFITTLTSYDPETNIQSSLSSSLSSTAKSSDISSPTSSSWSSRSTSVYISRPSNSSSSSPISSTSLCLSSFTSTNSLVSSTTSFSVLSLTNSSSTPISTNSSVSSTTACTGCVLEAFEPVTLTYTAPVEQSSYIGGTVTTVLVTYPDGEVSTSFTTNFAPNATIPPNATDVHLTLTWTWHSAPEVTLTYPTTYVAYTDIRGGLNANNTASPTITDDPILKREEPTCATDVQYLELFPPADGNEAPFIQPLVNEDSDTVQTLPAALIDYLKTKAEIISVFGGSNIATCTTQPRELSTLTTAVPATSLASFRTFHSFTPFETTVASTLLTPSFLTAPETIHISVTGPIRAPPVSVPGAKSGPQSVPQQSPVNTPHPVVGPIVSIKGGQSVQQVPPNQSPASQPGIGIVIASLIANNPSIINNPLPVSQGGNLPPQTQPGKPPVITPPAANPPGGQSITVGNTPIPVGPVQATGEAGGVVIGSQTLQPGQATTINGVVVSVPSGGSSIVVGGTNTIAVNPAGPTAAGNPVLTVGGTPVTAGPSGQFVFGSQILTPGGPAITVSGTVLSLGPSGTIAIVNGATQTLGPAPGNPVITGAPVLTINGQTVAATVVGGTTEFVVGPGTTLTPGGVLTVGGTTYSLPASASGSVIVVNGVTSTLNNPGLVTAAAVISLNGQTYSATVVDGTTEVVIGPGTTLTPGGPAVTISGTTYSLGPSASFIVVNGHTSTIRPATASASTTGSEAGDSTSSSSSSESSSSTTTTSRAPGNFIASGIGVTTKPKGGAMDRGIGVEGLVEGLMVGVAGWLLMLL</sequence>